<dbReference type="Gene3D" id="3.40.800.10">
    <property type="entry name" value="Ureohydrolase domain"/>
    <property type="match status" value="1"/>
</dbReference>
<keyword evidence="1" id="KW-0479">Metal-binding</keyword>
<accession>A0A1E3BRW4</accession>
<keyword evidence="6" id="KW-1185">Reference proteome</keyword>
<dbReference type="PANTHER" id="PTHR43782:SF3">
    <property type="entry name" value="ARGINASE"/>
    <property type="match status" value="1"/>
</dbReference>
<dbReference type="GO" id="GO:0004053">
    <property type="term" value="F:arginase activity"/>
    <property type="evidence" value="ECO:0007669"/>
    <property type="project" value="TreeGrafter"/>
</dbReference>
<evidence type="ECO:0000256" key="1">
    <source>
        <dbReference type="ARBA" id="ARBA00022723"/>
    </source>
</evidence>
<name>A0A1E3BRW4_ASPCR</name>
<dbReference type="GO" id="GO:0005829">
    <property type="term" value="C:cytosol"/>
    <property type="evidence" value="ECO:0007669"/>
    <property type="project" value="TreeGrafter"/>
</dbReference>
<protein>
    <recommendedName>
        <fullName evidence="7">Arginase</fullName>
    </recommendedName>
</protein>
<dbReference type="PROSITE" id="PS51409">
    <property type="entry name" value="ARGINASE_2"/>
    <property type="match status" value="1"/>
</dbReference>
<evidence type="ECO:0000256" key="3">
    <source>
        <dbReference type="ARBA" id="ARBA00023211"/>
    </source>
</evidence>
<sequence length="214" mass="23637">MSTITLIISPYHTGLHAHRVGKGPHHILSQNLLAQLTSLGLNIETYEIPRVDDFEGEIGRSFEVMRRTSLAVSEAVEKGNWPLVLSGNCMASVAVACGLEHAQAQAQGQKKGGRGKLGFIYFDSHDDLDSPDVNENGYFDAMGLSMLRGESWKLLMNTVPGYDPESPFDYRSNKNRFLYVGLRDQSELQRERVVEAGMDSIWGGNLNPPDGLRG</sequence>
<dbReference type="SUPFAM" id="SSF52768">
    <property type="entry name" value="Arginase/deacetylase"/>
    <property type="match status" value="1"/>
</dbReference>
<dbReference type="EMBL" id="JXNT01000001">
    <property type="protein sequence ID" value="ODM23713.1"/>
    <property type="molecule type" value="Genomic_DNA"/>
</dbReference>
<reference evidence="5 6" key="1">
    <citation type="journal article" date="2016" name="BMC Genomics">
        <title>Comparative genomic and transcriptomic analyses of the Fuzhuan brick tea-fermentation fungus Aspergillus cristatus.</title>
        <authorList>
            <person name="Ge Y."/>
            <person name="Wang Y."/>
            <person name="Liu Y."/>
            <person name="Tan Y."/>
            <person name="Ren X."/>
            <person name="Zhang X."/>
            <person name="Hyde K.D."/>
            <person name="Liu Y."/>
            <person name="Liu Z."/>
        </authorList>
    </citation>
    <scope>NUCLEOTIDE SEQUENCE [LARGE SCALE GENOMIC DNA]</scope>
    <source>
        <strain evidence="5 6">GZAAS20.1005</strain>
    </source>
</reference>
<dbReference type="PANTHER" id="PTHR43782">
    <property type="entry name" value="ARGINASE"/>
    <property type="match status" value="1"/>
</dbReference>
<dbReference type="InterPro" id="IPR006035">
    <property type="entry name" value="Ureohydrolase"/>
</dbReference>
<dbReference type="GO" id="GO:0005634">
    <property type="term" value="C:nucleus"/>
    <property type="evidence" value="ECO:0007669"/>
    <property type="project" value="TreeGrafter"/>
</dbReference>
<evidence type="ECO:0000313" key="5">
    <source>
        <dbReference type="EMBL" id="ODM23713.1"/>
    </source>
</evidence>
<organism evidence="5 6">
    <name type="scientific">Aspergillus cristatus</name>
    <name type="common">Chinese Fuzhuan brick tea-fermentation fungus</name>
    <name type="synonym">Eurotium cristatum</name>
    <dbReference type="NCBI Taxonomy" id="573508"/>
    <lineage>
        <taxon>Eukaryota</taxon>
        <taxon>Fungi</taxon>
        <taxon>Dikarya</taxon>
        <taxon>Ascomycota</taxon>
        <taxon>Pezizomycotina</taxon>
        <taxon>Eurotiomycetes</taxon>
        <taxon>Eurotiomycetidae</taxon>
        <taxon>Eurotiales</taxon>
        <taxon>Aspergillaceae</taxon>
        <taxon>Aspergillus</taxon>
        <taxon>Aspergillus subgen. Aspergillus</taxon>
    </lineage>
</organism>
<evidence type="ECO:0000313" key="6">
    <source>
        <dbReference type="Proteomes" id="UP000094569"/>
    </source>
</evidence>
<dbReference type="AlphaFoldDB" id="A0A1E3BRW4"/>
<dbReference type="Pfam" id="PF00491">
    <property type="entry name" value="Arginase"/>
    <property type="match status" value="1"/>
</dbReference>
<comment type="caution">
    <text evidence="5">The sequence shown here is derived from an EMBL/GenBank/DDBJ whole genome shotgun (WGS) entry which is preliminary data.</text>
</comment>
<dbReference type="InterPro" id="IPR023696">
    <property type="entry name" value="Ureohydrolase_dom_sf"/>
</dbReference>
<comment type="similarity">
    <text evidence="4">Belongs to the arginase family.</text>
</comment>
<evidence type="ECO:0008006" key="7">
    <source>
        <dbReference type="Google" id="ProtNLM"/>
    </source>
</evidence>
<gene>
    <name evidence="5" type="ORF">SI65_01302</name>
</gene>
<proteinExistence type="inferred from homology"/>
<dbReference type="STRING" id="573508.A0A1E3BRW4"/>
<dbReference type="GO" id="GO:0030145">
    <property type="term" value="F:manganese ion binding"/>
    <property type="evidence" value="ECO:0007669"/>
    <property type="project" value="TreeGrafter"/>
</dbReference>
<evidence type="ECO:0000256" key="4">
    <source>
        <dbReference type="PROSITE-ProRule" id="PRU00742"/>
    </source>
</evidence>
<evidence type="ECO:0000256" key="2">
    <source>
        <dbReference type="ARBA" id="ARBA00022801"/>
    </source>
</evidence>
<keyword evidence="2" id="KW-0378">Hydrolase</keyword>
<keyword evidence="3" id="KW-0464">Manganese</keyword>
<dbReference type="VEuPathDB" id="FungiDB:SI65_01302"/>
<dbReference type="Proteomes" id="UP000094569">
    <property type="component" value="Unassembled WGS sequence"/>
</dbReference>
<dbReference type="OrthoDB" id="9992747at2759"/>